<dbReference type="Proteomes" id="UP001430374">
    <property type="component" value="Unassembled WGS sequence"/>
</dbReference>
<organism evidence="2 3">
    <name type="scientific">Chryseobacterium indicum</name>
    <dbReference type="NCBI Taxonomy" id="2766954"/>
    <lineage>
        <taxon>Bacteria</taxon>
        <taxon>Pseudomonadati</taxon>
        <taxon>Bacteroidota</taxon>
        <taxon>Flavobacteriia</taxon>
        <taxon>Flavobacteriales</taxon>
        <taxon>Weeksellaceae</taxon>
        <taxon>Chryseobacterium group</taxon>
        <taxon>Chryseobacterium</taxon>
    </lineage>
</organism>
<name>A0ABS9C8Z2_9FLAO</name>
<protein>
    <submittedName>
        <fullName evidence="2">GLPGLI family protein</fullName>
    </submittedName>
</protein>
<dbReference type="EMBL" id="JACSGT010000002">
    <property type="protein sequence ID" value="MCF2221043.1"/>
    <property type="molecule type" value="Genomic_DNA"/>
</dbReference>
<dbReference type="InterPro" id="IPR005901">
    <property type="entry name" value="GLPGLI"/>
</dbReference>
<sequence>MKKWCFLLFAFFALSFSFQKAQKNNFSYEVVYKFEMKANEQKLKENQKKLDSTFAKIGVSNEEGNKIAQNLIKMFNDTSSTFTLICSPSNSSFVSNAKISENSIDLIGRLAKATGEYYQNYSDNKVTIIRDYKGLDFTISDRVEKNWEITTEKKTILGKECIKAIFTKKPNTYAWYTPEIKAPTGPAEYGGLDGLILELNQGEAHYTAIEIKKLDSEPKIKIPKKGKIVTMDEYNKIVKESEKE</sequence>
<dbReference type="NCBIfam" id="TIGR01200">
    <property type="entry name" value="GLPGLI"/>
    <property type="match status" value="1"/>
</dbReference>
<gene>
    <name evidence="2" type="ORF">H9Q08_17290</name>
</gene>
<accession>A0ABS9C8Z2</accession>
<evidence type="ECO:0000313" key="3">
    <source>
        <dbReference type="Proteomes" id="UP001430374"/>
    </source>
</evidence>
<keyword evidence="3" id="KW-1185">Reference proteome</keyword>
<reference evidence="2" key="1">
    <citation type="submission" date="2021-08" db="EMBL/GenBank/DDBJ databases">
        <title>Complete genome sequence of Chryseobacterium sp strain PS-8.</title>
        <authorList>
            <person name="Das S.K."/>
        </authorList>
    </citation>
    <scope>NUCLEOTIDE SEQUENCE</scope>
    <source>
        <strain evidence="2">PS-8</strain>
    </source>
</reference>
<dbReference type="Pfam" id="PF22252">
    <property type="entry name" value="PNGase_F-II_N"/>
    <property type="match status" value="1"/>
</dbReference>
<evidence type="ECO:0000313" key="2">
    <source>
        <dbReference type="EMBL" id="MCF2221043.1"/>
    </source>
</evidence>
<keyword evidence="1" id="KW-0732">Signal</keyword>
<feature type="chain" id="PRO_5047017391" evidence="1">
    <location>
        <begin position="22"/>
        <end position="244"/>
    </location>
</feature>
<feature type="signal peptide" evidence="1">
    <location>
        <begin position="1"/>
        <end position="21"/>
    </location>
</feature>
<evidence type="ECO:0000256" key="1">
    <source>
        <dbReference type="SAM" id="SignalP"/>
    </source>
</evidence>
<dbReference type="RefSeq" id="WP_235132389.1">
    <property type="nucleotide sequence ID" value="NZ_JACSGT010000002.1"/>
</dbReference>
<comment type="caution">
    <text evidence="2">The sequence shown here is derived from an EMBL/GenBank/DDBJ whole genome shotgun (WGS) entry which is preliminary data.</text>
</comment>
<proteinExistence type="predicted"/>